<comment type="caution">
    <text evidence="1">The sequence shown here is derived from an EMBL/GenBank/DDBJ whole genome shotgun (WGS) entry which is preliminary data.</text>
</comment>
<dbReference type="EMBL" id="JAEEGA010000010">
    <property type="protein sequence ID" value="MBP1042366.1"/>
    <property type="molecule type" value="Genomic_DNA"/>
</dbReference>
<evidence type="ECO:0000313" key="2">
    <source>
        <dbReference type="Proteomes" id="UP000674938"/>
    </source>
</evidence>
<reference evidence="1" key="1">
    <citation type="submission" date="2020-12" db="EMBL/GenBank/DDBJ databases">
        <title>Vagococcus allomyrinae sp. nov. and Enterococcus lavae sp. nov., isolated from the larvae of Allomyrina dichotoma.</title>
        <authorList>
            <person name="Lee S.D."/>
        </authorList>
    </citation>
    <scope>NUCLEOTIDE SEQUENCE</scope>
    <source>
        <strain evidence="1">BWB3-3</strain>
    </source>
</reference>
<accession>A0A940PF36</accession>
<dbReference type="RefSeq" id="WP_209529491.1">
    <property type="nucleotide sequence ID" value="NZ_JAEEGA010000010.1"/>
</dbReference>
<gene>
    <name evidence="1" type="ORF">I6N95_15200</name>
</gene>
<protein>
    <submittedName>
        <fullName evidence="1">Uncharacterized protein</fullName>
    </submittedName>
</protein>
<evidence type="ECO:0000313" key="1">
    <source>
        <dbReference type="EMBL" id="MBP1042366.1"/>
    </source>
</evidence>
<organism evidence="1 2">
    <name type="scientific">Vagococcus allomyrinae</name>
    <dbReference type="NCBI Taxonomy" id="2794353"/>
    <lineage>
        <taxon>Bacteria</taxon>
        <taxon>Bacillati</taxon>
        <taxon>Bacillota</taxon>
        <taxon>Bacilli</taxon>
        <taxon>Lactobacillales</taxon>
        <taxon>Enterococcaceae</taxon>
        <taxon>Vagococcus</taxon>
    </lineage>
</organism>
<name>A0A940PF36_9ENTE</name>
<sequence>METEKLYQNSYGFLENQSIFLNKQEQLYNKFFLLENLTELELTIPKYCIDILPAPMLNPLFFEEFDYDRNSSNSLWRSNYQEYFTNFRKFIYSILGYSHEIFVETTIFEEVEAPAIVQICTKNDMEILEQIIVSSLNENDNTIISLPEENTLLTFSGMFIQVITTNMDMLEKMKLIASSNGLYCHLMIDSND</sequence>
<keyword evidence="2" id="KW-1185">Reference proteome</keyword>
<proteinExistence type="predicted"/>
<dbReference type="AlphaFoldDB" id="A0A940PF36"/>
<dbReference type="Proteomes" id="UP000674938">
    <property type="component" value="Unassembled WGS sequence"/>
</dbReference>